<evidence type="ECO:0000256" key="4">
    <source>
        <dbReference type="SAM" id="MobiDB-lite"/>
    </source>
</evidence>
<comment type="subcellular location">
    <subcellularLocation>
        <location evidence="1">Cell junction</location>
        <location evidence="1">Desmosome</location>
    </subcellularLocation>
</comment>
<keyword evidence="3" id="KW-0677">Repeat</keyword>
<dbReference type="GO" id="GO:0005737">
    <property type="term" value="C:cytoplasm"/>
    <property type="evidence" value="ECO:0007669"/>
    <property type="project" value="TreeGrafter"/>
</dbReference>
<dbReference type="InterPro" id="IPR001101">
    <property type="entry name" value="Plectin_repeat"/>
</dbReference>
<keyword evidence="2" id="KW-0597">Phosphoprotein</keyword>
<organism evidence="5 6">
    <name type="scientific">Dissostichus mawsoni</name>
    <name type="common">Antarctic cod</name>
    <dbReference type="NCBI Taxonomy" id="36200"/>
    <lineage>
        <taxon>Eukaryota</taxon>
        <taxon>Metazoa</taxon>
        <taxon>Chordata</taxon>
        <taxon>Craniata</taxon>
        <taxon>Vertebrata</taxon>
        <taxon>Euteleostomi</taxon>
        <taxon>Actinopterygii</taxon>
        <taxon>Neopterygii</taxon>
        <taxon>Teleostei</taxon>
        <taxon>Neoteleostei</taxon>
        <taxon>Acanthomorphata</taxon>
        <taxon>Eupercaria</taxon>
        <taxon>Perciformes</taxon>
        <taxon>Notothenioidei</taxon>
        <taxon>Nototheniidae</taxon>
        <taxon>Dissostichus</taxon>
    </lineage>
</organism>
<accession>A0A7J5YBU8</accession>
<feature type="region of interest" description="Disordered" evidence="4">
    <location>
        <begin position="126"/>
        <end position="145"/>
    </location>
</feature>
<dbReference type="InterPro" id="IPR035915">
    <property type="entry name" value="Plakin_repeat_sf"/>
</dbReference>
<evidence type="ECO:0000313" key="5">
    <source>
        <dbReference type="EMBL" id="KAF3846924.1"/>
    </source>
</evidence>
<dbReference type="Pfam" id="PF00681">
    <property type="entry name" value="Plectin"/>
    <property type="match status" value="2"/>
</dbReference>
<dbReference type="GO" id="GO:0045104">
    <property type="term" value="P:intermediate filament cytoskeleton organization"/>
    <property type="evidence" value="ECO:0007669"/>
    <property type="project" value="InterPro"/>
</dbReference>
<dbReference type="OrthoDB" id="18740at2759"/>
<dbReference type="PANTHER" id="PTHR23169:SF7">
    <property type="entry name" value="ENVOPLAKIN"/>
    <property type="match status" value="1"/>
</dbReference>
<reference evidence="5 6" key="1">
    <citation type="submission" date="2020-03" db="EMBL/GenBank/DDBJ databases">
        <title>Dissostichus mawsoni Genome sequencing and assembly.</title>
        <authorList>
            <person name="Park H."/>
        </authorList>
    </citation>
    <scope>NUCLEOTIDE SEQUENCE [LARGE SCALE GENOMIC DNA]</scope>
    <source>
        <strain evidence="5">DM0001</strain>
        <tissue evidence="5">Muscle</tissue>
    </source>
</reference>
<comment type="caution">
    <text evidence="5">The sequence shown here is derived from an EMBL/GenBank/DDBJ whole genome shotgun (WGS) entry which is preliminary data.</text>
</comment>
<gene>
    <name evidence="5" type="ORF">F7725_004002</name>
</gene>
<dbReference type="GO" id="GO:0005882">
    <property type="term" value="C:intermediate filament"/>
    <property type="evidence" value="ECO:0007669"/>
    <property type="project" value="TreeGrafter"/>
</dbReference>
<dbReference type="GO" id="GO:0045296">
    <property type="term" value="F:cadherin binding"/>
    <property type="evidence" value="ECO:0007669"/>
    <property type="project" value="TreeGrafter"/>
</dbReference>
<dbReference type="GO" id="GO:0042060">
    <property type="term" value="P:wound healing"/>
    <property type="evidence" value="ECO:0007669"/>
    <property type="project" value="TreeGrafter"/>
</dbReference>
<dbReference type="AlphaFoldDB" id="A0A7J5YBU8"/>
<dbReference type="Proteomes" id="UP000518266">
    <property type="component" value="Unassembled WGS sequence"/>
</dbReference>
<evidence type="ECO:0000256" key="2">
    <source>
        <dbReference type="ARBA" id="ARBA00022553"/>
    </source>
</evidence>
<evidence type="ECO:0000256" key="3">
    <source>
        <dbReference type="ARBA" id="ARBA00022737"/>
    </source>
</evidence>
<name>A0A7J5YBU8_DISMA</name>
<dbReference type="SUPFAM" id="SSF75399">
    <property type="entry name" value="Plakin repeat"/>
    <property type="match status" value="1"/>
</dbReference>
<dbReference type="GO" id="GO:0030057">
    <property type="term" value="C:desmosome"/>
    <property type="evidence" value="ECO:0007669"/>
    <property type="project" value="UniProtKB-SubCell"/>
</dbReference>
<keyword evidence="6" id="KW-1185">Reference proteome</keyword>
<dbReference type="EMBL" id="JAAKFY010000014">
    <property type="protein sequence ID" value="KAF3846924.1"/>
    <property type="molecule type" value="Genomic_DNA"/>
</dbReference>
<dbReference type="PANTHER" id="PTHR23169">
    <property type="entry name" value="ENVOPLAKIN"/>
    <property type="match status" value="1"/>
</dbReference>
<dbReference type="SMART" id="SM00250">
    <property type="entry name" value="PLEC"/>
    <property type="match status" value="6"/>
</dbReference>
<dbReference type="Gene3D" id="3.90.1290.10">
    <property type="entry name" value="Plakin repeat"/>
    <property type="match status" value="1"/>
</dbReference>
<proteinExistence type="predicted"/>
<dbReference type="FunFam" id="3.90.1290.10:FF:000002">
    <property type="entry name" value="Plectin a"/>
    <property type="match status" value="1"/>
</dbReference>
<dbReference type="GO" id="GO:0016020">
    <property type="term" value="C:membrane"/>
    <property type="evidence" value="ECO:0007669"/>
    <property type="project" value="TreeGrafter"/>
</dbReference>
<dbReference type="InterPro" id="IPR043197">
    <property type="entry name" value="Plakin"/>
</dbReference>
<protein>
    <submittedName>
        <fullName evidence="5">Uncharacterized protein</fullName>
    </submittedName>
</protein>
<dbReference type="GO" id="GO:0005198">
    <property type="term" value="F:structural molecule activity"/>
    <property type="evidence" value="ECO:0007669"/>
    <property type="project" value="TreeGrafter"/>
</dbReference>
<evidence type="ECO:0000256" key="1">
    <source>
        <dbReference type="ARBA" id="ARBA00004568"/>
    </source>
</evidence>
<dbReference type="Gene3D" id="3.30.160.780">
    <property type="match status" value="1"/>
</dbReference>
<sequence>MSPYDAYAQGLIDRKHYIHLSELECDWEEITSTGPDGDTTILQDRKSGKQYSINEALKDGRLTQYDMSCYKEGKMSITEFSLLVAGEPSKPVFPPIIHSVPRSPIRTTPPSPLNYMPSSLRSSFPSLNSQYNSSTQLNSHNSGSLSNLTSTAGDEYFPISGILDTTTESRMSVRSALTRKLIDADTALKLLEAQAASGGIIDLAKKDKLSVHNAAERGLIDTSDMHKLLNAQKAFTGVEDPMTKDRLAVGPAASKGYIPQENARRYMEAQYLTGGFVNPSKAGRLSVKEALATNIIDSKTADELQDETTYKKELVDPITKEKISYKQAMDRCKIDHHTGLLLLPAASTDATDAPSYSNYRFSSNKY</sequence>
<evidence type="ECO:0000313" key="6">
    <source>
        <dbReference type="Proteomes" id="UP000518266"/>
    </source>
</evidence>